<evidence type="ECO:0000313" key="6">
    <source>
        <dbReference type="EMBL" id="MFD2921883.1"/>
    </source>
</evidence>
<evidence type="ECO:0000256" key="2">
    <source>
        <dbReference type="ARBA" id="ARBA00023136"/>
    </source>
</evidence>
<feature type="domain" description="TonB-dependent receptor plug" evidence="4">
    <location>
        <begin position="139"/>
        <end position="225"/>
    </location>
</feature>
<dbReference type="InterPro" id="IPR012910">
    <property type="entry name" value="Plug_dom"/>
</dbReference>
<keyword evidence="3" id="KW-0998">Cell outer membrane</keyword>
<dbReference type="Gene3D" id="2.170.130.10">
    <property type="entry name" value="TonB-dependent receptor, plug domain"/>
    <property type="match status" value="1"/>
</dbReference>
<dbReference type="Gene3D" id="2.40.170.20">
    <property type="entry name" value="TonB-dependent receptor, beta-barrel domain"/>
    <property type="match status" value="1"/>
</dbReference>
<feature type="domain" description="Outer membrane protein beta-barrel" evidence="5">
    <location>
        <begin position="384"/>
        <end position="788"/>
    </location>
</feature>
<keyword evidence="7" id="KW-1185">Reference proteome</keyword>
<protein>
    <submittedName>
        <fullName evidence="6">Outer membrane beta-barrel protein</fullName>
    </submittedName>
</protein>
<dbReference type="RefSeq" id="WP_386103049.1">
    <property type="nucleotide sequence ID" value="NZ_JBHUOZ010000003.1"/>
</dbReference>
<name>A0ABW6A968_9BACT</name>
<proteinExistence type="predicted"/>
<dbReference type="EMBL" id="JBHUOZ010000003">
    <property type="protein sequence ID" value="MFD2921883.1"/>
    <property type="molecule type" value="Genomic_DNA"/>
</dbReference>
<dbReference type="PANTHER" id="PTHR40980:SF4">
    <property type="entry name" value="TONB-DEPENDENT RECEPTOR-LIKE BETA-BARREL DOMAIN-CONTAINING PROTEIN"/>
    <property type="match status" value="1"/>
</dbReference>
<organism evidence="6 7">
    <name type="scientific">Terrimonas rubra</name>
    <dbReference type="NCBI Taxonomy" id="1035890"/>
    <lineage>
        <taxon>Bacteria</taxon>
        <taxon>Pseudomonadati</taxon>
        <taxon>Bacteroidota</taxon>
        <taxon>Chitinophagia</taxon>
        <taxon>Chitinophagales</taxon>
        <taxon>Chitinophagaceae</taxon>
        <taxon>Terrimonas</taxon>
    </lineage>
</organism>
<dbReference type="InterPro" id="IPR037066">
    <property type="entry name" value="Plug_dom_sf"/>
</dbReference>
<dbReference type="InterPro" id="IPR036942">
    <property type="entry name" value="Beta-barrel_TonB_sf"/>
</dbReference>
<sequence>MLRTQYIRPLLLIFLLIASSFLYGQQPHFPKHITIKVADSTEHGIAGATVSLLHADSTVNKIKVTGDNGETGFDIAAEGTVLFKVSALGFISIYTRLYISPNSNSFSVTLFYKDNTLEHVEVTAKLPLIQMLPDKTVVNVEASILSSGSSILEVLERSPGVFVDRSGNISLKGRPSVLIMMDGKPVQVTGQELQQLLSGINAATIEKLELMENPPARYDAAGNAGIINIVTKRIKQVGFNGSVNASYGQGKYHKNNNNLQLNFRKNKLYLFLTYGFNANKSFTDLYAHRKYYDANDAVLLQVEQPFYTTADHKNHRVSTGIDYKLSGQTNIGATISGMYGYRTNNGRSEAVWYNGSMVRDSVIATNSRNTNRQRQGSVNLYMRHKFNEYHELSIDADAIGYDLFGTQYFINRKTIPISMANPDQARADIPSNITIYSAKADYIYSRNNLVWETGWKSSIIKTDNQSSFYTNNNNVWQDDLGRSNHFLYDENIHAAYTSIQKQTGKWNLQGGLRYEFTDYNANQLGNGVSLDSSFSRKYNSLFPTAFVTYEADTLNSFTFRAGRRIDRPAFQKLNPFLYIINKYTYQSGNPYLVPQYTWNMELAHLFKSFLNTSVSYNYTHDYFSQVFTLDPVTGIVVYTDGNIGRMYNIGVSVSLQKDIRPWWFAVAEVNYNYKEIRGRVQNTEYNPTINQVQFNLSSQFNFKKGWAAELSGFYISRSQNDLQEVLDPNGQVSLGISKQVLKDKGNIRFSFRDIFYTQRMQGNTYFNRSDEFFTIQYDTRVATLSFTYKFGKLFKPARTSSGSAADEIQRVENQ</sequence>
<dbReference type="Pfam" id="PF07715">
    <property type="entry name" value="Plug"/>
    <property type="match status" value="1"/>
</dbReference>
<accession>A0ABW6A968</accession>
<dbReference type="InterPro" id="IPR041700">
    <property type="entry name" value="OMP_b-brl_3"/>
</dbReference>
<dbReference type="Proteomes" id="UP001597511">
    <property type="component" value="Unassembled WGS sequence"/>
</dbReference>
<gene>
    <name evidence="6" type="ORF">ACFS6H_19345</name>
</gene>
<comment type="caution">
    <text evidence="6">The sequence shown here is derived from an EMBL/GenBank/DDBJ whole genome shotgun (WGS) entry which is preliminary data.</text>
</comment>
<dbReference type="Pfam" id="PF14905">
    <property type="entry name" value="OMP_b-brl_3"/>
    <property type="match status" value="1"/>
</dbReference>
<dbReference type="PANTHER" id="PTHR40980">
    <property type="entry name" value="PLUG DOMAIN-CONTAINING PROTEIN"/>
    <property type="match status" value="1"/>
</dbReference>
<evidence type="ECO:0000256" key="1">
    <source>
        <dbReference type="ARBA" id="ARBA00004442"/>
    </source>
</evidence>
<reference evidence="7" key="1">
    <citation type="journal article" date="2019" name="Int. J. Syst. Evol. Microbiol.">
        <title>The Global Catalogue of Microorganisms (GCM) 10K type strain sequencing project: providing services to taxonomists for standard genome sequencing and annotation.</title>
        <authorList>
            <consortium name="The Broad Institute Genomics Platform"/>
            <consortium name="The Broad Institute Genome Sequencing Center for Infectious Disease"/>
            <person name="Wu L."/>
            <person name="Ma J."/>
        </authorList>
    </citation>
    <scope>NUCLEOTIDE SEQUENCE [LARGE SCALE GENOMIC DNA]</scope>
    <source>
        <strain evidence="7">KCTC 23299</strain>
    </source>
</reference>
<evidence type="ECO:0000259" key="5">
    <source>
        <dbReference type="Pfam" id="PF14905"/>
    </source>
</evidence>
<dbReference type="SUPFAM" id="SSF49464">
    <property type="entry name" value="Carboxypeptidase regulatory domain-like"/>
    <property type="match status" value="1"/>
</dbReference>
<keyword evidence="2" id="KW-0472">Membrane</keyword>
<evidence type="ECO:0000259" key="4">
    <source>
        <dbReference type="Pfam" id="PF07715"/>
    </source>
</evidence>
<evidence type="ECO:0000256" key="3">
    <source>
        <dbReference type="ARBA" id="ARBA00023237"/>
    </source>
</evidence>
<evidence type="ECO:0000313" key="7">
    <source>
        <dbReference type="Proteomes" id="UP001597511"/>
    </source>
</evidence>
<dbReference type="InterPro" id="IPR008969">
    <property type="entry name" value="CarboxyPept-like_regulatory"/>
</dbReference>
<dbReference type="SUPFAM" id="SSF56935">
    <property type="entry name" value="Porins"/>
    <property type="match status" value="1"/>
</dbReference>
<comment type="subcellular location">
    <subcellularLocation>
        <location evidence="1">Cell outer membrane</location>
    </subcellularLocation>
</comment>